<dbReference type="EMBL" id="CADEHS020000642">
    <property type="protein sequence ID" value="CAG9955974.1"/>
    <property type="molecule type" value="Genomic_DNA"/>
</dbReference>
<organism evidence="1 2">
    <name type="scientific">Clonostachys rosea f. rosea IK726</name>
    <dbReference type="NCBI Taxonomy" id="1349383"/>
    <lineage>
        <taxon>Eukaryota</taxon>
        <taxon>Fungi</taxon>
        <taxon>Dikarya</taxon>
        <taxon>Ascomycota</taxon>
        <taxon>Pezizomycotina</taxon>
        <taxon>Sordariomycetes</taxon>
        <taxon>Hypocreomycetidae</taxon>
        <taxon>Hypocreales</taxon>
        <taxon>Bionectriaceae</taxon>
        <taxon>Clonostachys</taxon>
    </lineage>
</organism>
<evidence type="ECO:0000313" key="1">
    <source>
        <dbReference type="EMBL" id="CAG9955974.1"/>
    </source>
</evidence>
<keyword evidence="2" id="KW-1185">Reference proteome</keyword>
<accession>A0ACA9USG2</accession>
<evidence type="ECO:0000313" key="2">
    <source>
        <dbReference type="Proteomes" id="UP000836387"/>
    </source>
</evidence>
<gene>
    <name evidence="1" type="ORF">CRV2_00017647</name>
</gene>
<reference evidence="1" key="1">
    <citation type="submission" date="2020-04" db="EMBL/GenBank/DDBJ databases">
        <authorList>
            <person name="Broberg M."/>
        </authorList>
    </citation>
    <scope>NUCLEOTIDE SEQUENCE</scope>
</reference>
<protein>
    <submittedName>
        <fullName evidence="1">Uncharacterized protein</fullName>
    </submittedName>
</protein>
<name>A0ACA9USG2_BIOOC</name>
<reference evidence="1" key="2">
    <citation type="submission" date="2021-10" db="EMBL/GenBank/DDBJ databases">
        <authorList>
            <person name="Piombo E."/>
        </authorList>
    </citation>
    <scope>NUCLEOTIDE SEQUENCE</scope>
</reference>
<proteinExistence type="predicted"/>
<comment type="caution">
    <text evidence="1">The sequence shown here is derived from an EMBL/GenBank/DDBJ whole genome shotgun (WGS) entry which is preliminary data.</text>
</comment>
<sequence length="195" mass="21048">MVSLQPPTDRTGFRIAIVCALPREADAINLLFDRFWDEECDPYGRADGDTNNYITGQIGQYYVVLVVLPNMGTNSAAAVTTSLRSSYTGLKLAIIIGICGGVPRIANIDTFLGDVIIYIGRIGSGNIVMKSGEDRDRIATEHDLIAFEMEGAGVWDEVPCIVVKGICDYTDSYKNKAWQDFAAATAASVAKAILG</sequence>
<dbReference type="Proteomes" id="UP000836387">
    <property type="component" value="Unassembled WGS sequence"/>
</dbReference>